<feature type="signal peptide" evidence="1">
    <location>
        <begin position="1"/>
        <end position="20"/>
    </location>
</feature>
<dbReference type="InParanoid" id="B4D4S8"/>
<evidence type="ECO:0000313" key="3">
    <source>
        <dbReference type="EMBL" id="EDY18531.1"/>
    </source>
</evidence>
<feature type="chain" id="PRO_5002800533" description="Right handed beta helix domain-containing protein" evidence="1">
    <location>
        <begin position="21"/>
        <end position="531"/>
    </location>
</feature>
<organism evidence="3 4">
    <name type="scientific">Chthoniobacter flavus Ellin428</name>
    <dbReference type="NCBI Taxonomy" id="497964"/>
    <lineage>
        <taxon>Bacteria</taxon>
        <taxon>Pseudomonadati</taxon>
        <taxon>Verrucomicrobiota</taxon>
        <taxon>Spartobacteria</taxon>
        <taxon>Chthoniobacterales</taxon>
        <taxon>Chthoniobacteraceae</taxon>
        <taxon>Chthoniobacter</taxon>
    </lineage>
</organism>
<dbReference type="RefSeq" id="WP_006981241.1">
    <property type="nucleotide sequence ID" value="NZ_ABVL01000012.1"/>
</dbReference>
<evidence type="ECO:0000313" key="4">
    <source>
        <dbReference type="Proteomes" id="UP000005824"/>
    </source>
</evidence>
<reference evidence="3 4" key="1">
    <citation type="journal article" date="2011" name="J. Bacteriol.">
        <title>Genome sequence of Chthoniobacter flavus Ellin428, an aerobic heterotrophic soil bacterium.</title>
        <authorList>
            <person name="Kant R."/>
            <person name="van Passel M.W."/>
            <person name="Palva A."/>
            <person name="Lucas S."/>
            <person name="Lapidus A."/>
            <person name="Glavina Del Rio T."/>
            <person name="Dalin E."/>
            <person name="Tice H."/>
            <person name="Bruce D."/>
            <person name="Goodwin L."/>
            <person name="Pitluck S."/>
            <person name="Larimer F.W."/>
            <person name="Land M.L."/>
            <person name="Hauser L."/>
            <person name="Sangwan P."/>
            <person name="de Vos W.M."/>
            <person name="Janssen P.H."/>
            <person name="Smidt H."/>
        </authorList>
    </citation>
    <scope>NUCLEOTIDE SEQUENCE [LARGE SCALE GENOMIC DNA]</scope>
    <source>
        <strain evidence="3 4">Ellin428</strain>
    </source>
</reference>
<dbReference type="Proteomes" id="UP000005824">
    <property type="component" value="Unassembled WGS sequence"/>
</dbReference>
<name>B4D4S8_9BACT</name>
<accession>B4D4S8</accession>
<dbReference type="InterPro" id="IPR039448">
    <property type="entry name" value="Beta_helix"/>
</dbReference>
<dbReference type="InterPro" id="IPR011050">
    <property type="entry name" value="Pectin_lyase_fold/virulence"/>
</dbReference>
<dbReference type="Pfam" id="PF13229">
    <property type="entry name" value="Beta_helix"/>
    <property type="match status" value="1"/>
</dbReference>
<dbReference type="AlphaFoldDB" id="B4D4S8"/>
<dbReference type="EMBL" id="ABVL01000012">
    <property type="protein sequence ID" value="EDY18531.1"/>
    <property type="molecule type" value="Genomic_DNA"/>
</dbReference>
<dbReference type="InterPro" id="IPR006626">
    <property type="entry name" value="PbH1"/>
</dbReference>
<sequence length="531" mass="56377" precursor="true">MTLQAASVIAGLVLAANALAADVPQRPTINVKDFGAKGDCHHVVDGAMRKGAATLTSASAHFTKADIGQSIYVVGAAVQKFPDLGEVSGAALSSHIAAVTDAHTVTLADSAQCDAADVSVTWGTDDSSAIRSAIDSLKDTGGTVFFPAGMYRVVYQGGPGIQVAASNIHLQGIGNESAIFNSTVIFHAKMKDGVLRTEQAGVPVIYVGQPKVAIENVEVDHLWLGDNGGEYDYATWGPHGPADIGSAGKIDHFSFHDLTIATHFLCGVGTDSETTGFSIHHVTVISTGEHGFYLAGTGADGDVHDNRILGDPRKPMRMGIAIKKKDRLRVTHNEVANVEFQGISVVGDDPSYTSHDILIADNWLHDLPAWHTDGITIFNAENVVIRHNRIADTSWIGVDLRTTLYPVSHVLVRDNIITRASNRDPAFAIAVHYDPPRNLAAGAAYPGVVSDITIEGNSVTDCAHGISMKNVSGHNLVRDNRVENHAPSPSAVGYQLDELPDATTEFRNNVGANCARYDIAAKIANTDNQLH</sequence>
<evidence type="ECO:0000259" key="2">
    <source>
        <dbReference type="Pfam" id="PF13229"/>
    </source>
</evidence>
<dbReference type="InterPro" id="IPR012334">
    <property type="entry name" value="Pectin_lyas_fold"/>
</dbReference>
<evidence type="ECO:0000256" key="1">
    <source>
        <dbReference type="SAM" id="SignalP"/>
    </source>
</evidence>
<comment type="caution">
    <text evidence="3">The sequence shown here is derived from an EMBL/GenBank/DDBJ whole genome shotgun (WGS) entry which is preliminary data.</text>
</comment>
<keyword evidence="4" id="KW-1185">Reference proteome</keyword>
<protein>
    <recommendedName>
        <fullName evidence="2">Right handed beta helix domain-containing protein</fullName>
    </recommendedName>
</protein>
<gene>
    <name evidence="3" type="ORF">CfE428DRAFT_3916</name>
</gene>
<feature type="domain" description="Right handed beta helix" evidence="2">
    <location>
        <begin position="303"/>
        <end position="429"/>
    </location>
</feature>
<dbReference type="SMART" id="SM00710">
    <property type="entry name" value="PbH1"/>
    <property type="match status" value="7"/>
</dbReference>
<proteinExistence type="predicted"/>
<dbReference type="Gene3D" id="2.160.20.10">
    <property type="entry name" value="Single-stranded right-handed beta-helix, Pectin lyase-like"/>
    <property type="match status" value="1"/>
</dbReference>
<dbReference type="STRING" id="497964.CfE428DRAFT_3916"/>
<dbReference type="SUPFAM" id="SSF51126">
    <property type="entry name" value="Pectin lyase-like"/>
    <property type="match status" value="1"/>
</dbReference>
<keyword evidence="1" id="KW-0732">Signal</keyword>